<feature type="transmembrane region" description="Helical" evidence="10">
    <location>
        <begin position="480"/>
        <end position="499"/>
    </location>
</feature>
<feature type="transmembrane region" description="Helical" evidence="10">
    <location>
        <begin position="446"/>
        <end position="468"/>
    </location>
</feature>
<dbReference type="EMBL" id="SDIL01000030">
    <property type="protein sequence ID" value="RXK39531.1"/>
    <property type="molecule type" value="Genomic_DNA"/>
</dbReference>
<comment type="subcellular location">
    <subcellularLocation>
        <location evidence="1">Membrane</location>
        <topology evidence="1">Multi-pass membrane protein</topology>
    </subcellularLocation>
</comment>
<dbReference type="PROSITE" id="PS00217">
    <property type="entry name" value="SUGAR_TRANSPORT_2"/>
    <property type="match status" value="1"/>
</dbReference>
<feature type="transmembrane region" description="Helical" evidence="10">
    <location>
        <begin position="137"/>
        <end position="156"/>
    </location>
</feature>
<evidence type="ECO:0000256" key="5">
    <source>
        <dbReference type="ARBA" id="ARBA00022989"/>
    </source>
</evidence>
<evidence type="ECO:0000256" key="6">
    <source>
        <dbReference type="ARBA" id="ARBA00023136"/>
    </source>
</evidence>
<proteinExistence type="inferred from homology"/>
<name>A0A4Q1BNS8_TREME</name>
<dbReference type="STRING" id="5217.A0A4Q1BNS8"/>
<dbReference type="AlphaFoldDB" id="A0A4Q1BNS8"/>
<dbReference type="PANTHER" id="PTHR48022">
    <property type="entry name" value="PLASTIDIC GLUCOSE TRANSPORTER 4"/>
    <property type="match status" value="1"/>
</dbReference>
<dbReference type="GO" id="GO:0016020">
    <property type="term" value="C:membrane"/>
    <property type="evidence" value="ECO:0007669"/>
    <property type="project" value="UniProtKB-SubCell"/>
</dbReference>
<feature type="transmembrane region" description="Helical" evidence="10">
    <location>
        <begin position="56"/>
        <end position="75"/>
    </location>
</feature>
<feature type="transmembrane region" description="Helical" evidence="10">
    <location>
        <begin position="110"/>
        <end position="130"/>
    </location>
</feature>
<evidence type="ECO:0000256" key="2">
    <source>
        <dbReference type="ARBA" id="ARBA00010992"/>
    </source>
</evidence>
<accession>A0A4Q1BNS8</accession>
<evidence type="ECO:0000259" key="11">
    <source>
        <dbReference type="PROSITE" id="PS50850"/>
    </source>
</evidence>
<evidence type="ECO:0000256" key="4">
    <source>
        <dbReference type="ARBA" id="ARBA00022692"/>
    </source>
</evidence>
<feature type="transmembrane region" description="Helical" evidence="10">
    <location>
        <begin position="316"/>
        <end position="340"/>
    </location>
</feature>
<keyword evidence="4 10" id="KW-0812">Transmembrane</keyword>
<evidence type="ECO:0000256" key="8">
    <source>
        <dbReference type="RuleBase" id="RU003346"/>
    </source>
</evidence>
<dbReference type="InterPro" id="IPR050360">
    <property type="entry name" value="MFS_Sugar_Transporters"/>
</dbReference>
<dbReference type="NCBIfam" id="TIGR00879">
    <property type="entry name" value="SP"/>
    <property type="match status" value="1"/>
</dbReference>
<dbReference type="FunFam" id="1.20.1250.20:FF:000078">
    <property type="entry name" value="MFS maltose transporter, putative"/>
    <property type="match status" value="1"/>
</dbReference>
<feature type="transmembrane region" description="Helical" evidence="10">
    <location>
        <begin position="414"/>
        <end position="434"/>
    </location>
</feature>
<feature type="domain" description="Major facilitator superfamily (MFS) profile" evidence="11">
    <location>
        <begin position="62"/>
        <end position="503"/>
    </location>
</feature>
<evidence type="ECO:0000256" key="7">
    <source>
        <dbReference type="ARBA" id="ARBA00049119"/>
    </source>
</evidence>
<evidence type="ECO:0000256" key="1">
    <source>
        <dbReference type="ARBA" id="ARBA00004141"/>
    </source>
</evidence>
<dbReference type="InParanoid" id="A0A4Q1BNS8"/>
<feature type="compositionally biased region" description="Polar residues" evidence="9">
    <location>
        <begin position="1"/>
        <end position="15"/>
    </location>
</feature>
<comment type="similarity">
    <text evidence="2 8">Belongs to the major facilitator superfamily. Sugar transporter (TC 2.A.1.1) family.</text>
</comment>
<comment type="caution">
    <text evidence="12">The sequence shown here is derived from an EMBL/GenBank/DDBJ whole genome shotgun (WGS) entry which is preliminary data.</text>
</comment>
<dbReference type="OrthoDB" id="6612291at2759"/>
<dbReference type="Proteomes" id="UP000289152">
    <property type="component" value="Unassembled WGS sequence"/>
</dbReference>
<feature type="region of interest" description="Disordered" evidence="9">
    <location>
        <begin position="1"/>
        <end position="24"/>
    </location>
</feature>
<dbReference type="GO" id="GO:0005351">
    <property type="term" value="F:carbohydrate:proton symporter activity"/>
    <property type="evidence" value="ECO:0007669"/>
    <property type="project" value="TreeGrafter"/>
</dbReference>
<protein>
    <recommendedName>
        <fullName evidence="11">Major facilitator superfamily (MFS) profile domain-containing protein</fullName>
    </recommendedName>
</protein>
<dbReference type="SUPFAM" id="SSF103473">
    <property type="entry name" value="MFS general substrate transporter"/>
    <property type="match status" value="1"/>
</dbReference>
<evidence type="ECO:0000313" key="12">
    <source>
        <dbReference type="EMBL" id="RXK39531.1"/>
    </source>
</evidence>
<dbReference type="InterPro" id="IPR020846">
    <property type="entry name" value="MFS_dom"/>
</dbReference>
<dbReference type="InterPro" id="IPR005828">
    <property type="entry name" value="MFS_sugar_transport-like"/>
</dbReference>
<dbReference type="InterPro" id="IPR036259">
    <property type="entry name" value="MFS_trans_sf"/>
</dbReference>
<dbReference type="InterPro" id="IPR003663">
    <property type="entry name" value="Sugar/inositol_transpt"/>
</dbReference>
<feature type="transmembrane region" description="Helical" evidence="10">
    <location>
        <begin position="192"/>
        <end position="213"/>
    </location>
</feature>
<keyword evidence="6 10" id="KW-0472">Membrane</keyword>
<dbReference type="PANTHER" id="PTHR48022:SF51">
    <property type="entry name" value="ALPHA-GLUCOSIDE TRANSPORTER, PUTATIVE (AFU_ORTHOLOGUE AFUA_6G11920)-RELATED"/>
    <property type="match status" value="1"/>
</dbReference>
<dbReference type="PROSITE" id="PS00216">
    <property type="entry name" value="SUGAR_TRANSPORT_1"/>
    <property type="match status" value="1"/>
</dbReference>
<dbReference type="InterPro" id="IPR005829">
    <property type="entry name" value="Sugar_transporter_CS"/>
</dbReference>
<evidence type="ECO:0000313" key="13">
    <source>
        <dbReference type="Proteomes" id="UP000289152"/>
    </source>
</evidence>
<keyword evidence="13" id="KW-1185">Reference proteome</keyword>
<keyword evidence="5 10" id="KW-1133">Transmembrane helix</keyword>
<dbReference type="PROSITE" id="PS50850">
    <property type="entry name" value="MFS"/>
    <property type="match status" value="1"/>
</dbReference>
<comment type="catalytic activity">
    <reaction evidence="7">
        <text>myo-inositol(out) + H(+)(out) = myo-inositol(in) + H(+)(in)</text>
        <dbReference type="Rhea" id="RHEA:60364"/>
        <dbReference type="ChEBI" id="CHEBI:15378"/>
        <dbReference type="ChEBI" id="CHEBI:17268"/>
    </reaction>
</comment>
<evidence type="ECO:0000256" key="3">
    <source>
        <dbReference type="ARBA" id="ARBA00022448"/>
    </source>
</evidence>
<evidence type="ECO:0000256" key="10">
    <source>
        <dbReference type="SAM" id="Phobius"/>
    </source>
</evidence>
<gene>
    <name evidence="12" type="ORF">M231_03200</name>
</gene>
<sequence length="545" mass="59158">MTDTPLSTPITTESTFDNEKPPEQITRTTYGHATTTLKAAAATEHGFTPLQAIRTYWRAFGWCMFICIGGLLWGYDSQISGGTLSVPYFRRDFGGVYNGQFVLPARWQSALNSVSSIGGMFAGLSIGWVADLIGRRGSVGCACLISISAVFIQFFTPSHVNGMLLAGKLINGFALGMFVSTASSYCSEISPLALRGITTGSVNLWIVIGQFLSNCVIEGTGKRTDSYAYRIPFAVQWLFPLILLIGLPFAPESPWYLVRRGRVDAARRVIDRLGGGNVDVELMVNQIQETIALEDRDKASTTYLDCFRGTNRQRTIIASMVFVLQQLSGVIFALGFSSYFFQLAGFSDSNSFRLGVGVTAIGVVGNLVALFTVNQFGRRGLFFWGMIACSVVNLLVAFSSLAPTSSGRWASASFTIIYNFCYQIGIGPLGYIIFAEVSSAKLRSKTVGIGICVNSLCGMLANIIIPYLVNPDEANLRGKVGFIFGAAGLLGAIWTWFYIPETKSFTVDELDILFEAKVPPRRFGSTNVADVVVRRDGEGNGNGSE</sequence>
<dbReference type="PRINTS" id="PR00171">
    <property type="entry name" value="SUGRTRNSPORT"/>
</dbReference>
<dbReference type="Pfam" id="PF00083">
    <property type="entry name" value="Sugar_tr"/>
    <property type="match status" value="1"/>
</dbReference>
<feature type="transmembrane region" description="Helical" evidence="10">
    <location>
        <begin position="381"/>
        <end position="402"/>
    </location>
</feature>
<reference evidence="12 13" key="1">
    <citation type="submission" date="2016-06" db="EMBL/GenBank/DDBJ databases">
        <title>Evolution of pathogenesis and genome organization in the Tremellales.</title>
        <authorList>
            <person name="Cuomo C."/>
            <person name="Litvintseva A."/>
            <person name="Heitman J."/>
            <person name="Chen Y."/>
            <person name="Sun S."/>
            <person name="Springer D."/>
            <person name="Dromer F."/>
            <person name="Young S."/>
            <person name="Zeng Q."/>
            <person name="Chapman S."/>
            <person name="Gujja S."/>
            <person name="Saif S."/>
            <person name="Birren B."/>
        </authorList>
    </citation>
    <scope>NUCLEOTIDE SEQUENCE [LARGE SCALE GENOMIC DNA]</scope>
    <source>
        <strain evidence="12 13">ATCC 28783</strain>
    </source>
</reference>
<feature type="transmembrane region" description="Helical" evidence="10">
    <location>
        <begin position="233"/>
        <end position="250"/>
    </location>
</feature>
<feature type="transmembrane region" description="Helical" evidence="10">
    <location>
        <begin position="352"/>
        <end position="374"/>
    </location>
</feature>
<organism evidence="12 13">
    <name type="scientific">Tremella mesenterica</name>
    <name type="common">Jelly fungus</name>
    <dbReference type="NCBI Taxonomy" id="5217"/>
    <lineage>
        <taxon>Eukaryota</taxon>
        <taxon>Fungi</taxon>
        <taxon>Dikarya</taxon>
        <taxon>Basidiomycota</taxon>
        <taxon>Agaricomycotina</taxon>
        <taxon>Tremellomycetes</taxon>
        <taxon>Tremellales</taxon>
        <taxon>Tremellaceae</taxon>
        <taxon>Tremella</taxon>
    </lineage>
</organism>
<dbReference type="VEuPathDB" id="FungiDB:TREMEDRAFT_30458"/>
<dbReference type="Gene3D" id="1.20.1250.20">
    <property type="entry name" value="MFS general substrate transporter like domains"/>
    <property type="match status" value="1"/>
</dbReference>
<keyword evidence="3 8" id="KW-0813">Transport</keyword>
<evidence type="ECO:0000256" key="9">
    <source>
        <dbReference type="SAM" id="MobiDB-lite"/>
    </source>
</evidence>